<accession>A0A9N8LFT4</accession>
<name>A0A9N8LFT4_9BASI</name>
<dbReference type="EMBL" id="CAJHJF010001287">
    <property type="protein sequence ID" value="CAD6914555.1"/>
    <property type="molecule type" value="Genomic_DNA"/>
</dbReference>
<reference evidence="1 2" key="1">
    <citation type="submission" date="2020-10" db="EMBL/GenBank/DDBJ databases">
        <authorList>
            <person name="Sedaghatjoo S."/>
        </authorList>
    </citation>
    <scope>NUCLEOTIDE SEQUENCE [LARGE SCALE GENOMIC DNA]</scope>
    <source>
        <strain evidence="1 2">LLFL</strain>
    </source>
</reference>
<protein>
    <submittedName>
        <fullName evidence="1">Uncharacterized protein</fullName>
    </submittedName>
</protein>
<organism evidence="1 2">
    <name type="scientific">Tilletia laevis</name>
    <dbReference type="NCBI Taxonomy" id="157183"/>
    <lineage>
        <taxon>Eukaryota</taxon>
        <taxon>Fungi</taxon>
        <taxon>Dikarya</taxon>
        <taxon>Basidiomycota</taxon>
        <taxon>Ustilaginomycotina</taxon>
        <taxon>Exobasidiomycetes</taxon>
        <taxon>Tilletiales</taxon>
        <taxon>Tilletiaceae</taxon>
        <taxon>Tilletia</taxon>
    </lineage>
</organism>
<evidence type="ECO:0000313" key="2">
    <source>
        <dbReference type="Proteomes" id="UP000836404"/>
    </source>
</evidence>
<sequence>MQDLYRALGVACADSGGVLGADGAGDDEAELEAAKAAADVGGQGVSAQIKEVQEMVQAVHDPEEAKGVHVGENGERGRL</sequence>
<gene>
    <name evidence="1" type="ORF">JKILLFL_G8404</name>
</gene>
<dbReference type="Proteomes" id="UP000836404">
    <property type="component" value="Unassembled WGS sequence"/>
</dbReference>
<keyword evidence="2" id="KW-1185">Reference proteome</keyword>
<proteinExistence type="predicted"/>
<evidence type="ECO:0000313" key="1">
    <source>
        <dbReference type="EMBL" id="CAD6914555.1"/>
    </source>
</evidence>
<comment type="caution">
    <text evidence="1">The sequence shown here is derived from an EMBL/GenBank/DDBJ whole genome shotgun (WGS) entry which is preliminary data.</text>
</comment>
<dbReference type="AlphaFoldDB" id="A0A9N8LFT4"/>